<keyword evidence="5" id="KW-0009">Actin-binding</keyword>
<dbReference type="InterPro" id="IPR001609">
    <property type="entry name" value="Myosin_head_motor_dom-like"/>
</dbReference>
<evidence type="ECO:0000256" key="2">
    <source>
        <dbReference type="ARBA" id="ARBA00022840"/>
    </source>
</evidence>
<feature type="region of interest" description="Actin-binding" evidence="5">
    <location>
        <begin position="169"/>
        <end position="191"/>
    </location>
</feature>
<evidence type="ECO:0000256" key="4">
    <source>
        <dbReference type="ARBA" id="ARBA00023175"/>
    </source>
</evidence>
<keyword evidence="8" id="KW-1185">Reference proteome</keyword>
<comment type="similarity">
    <text evidence="5">Belongs to the TRAFAC class myosin-kinesin ATPase superfamily. Myosin family.</text>
</comment>
<dbReference type="SUPFAM" id="SSF52540">
    <property type="entry name" value="P-loop containing nucleoside triphosphate hydrolases"/>
    <property type="match status" value="1"/>
</dbReference>
<dbReference type="PROSITE" id="PS51456">
    <property type="entry name" value="MYOSIN_MOTOR"/>
    <property type="match status" value="1"/>
</dbReference>
<feature type="domain" description="Myosin motor" evidence="6">
    <location>
        <begin position="1"/>
        <end position="277"/>
    </location>
</feature>
<keyword evidence="1" id="KW-0547">Nucleotide-binding</keyword>
<comment type="caution">
    <text evidence="7">The sequence shown here is derived from an EMBL/GenBank/DDBJ whole genome shotgun (WGS) entry which is preliminary data.</text>
</comment>
<dbReference type="Proteomes" id="UP001162164">
    <property type="component" value="Unassembled WGS sequence"/>
</dbReference>
<keyword evidence="2" id="KW-0067">ATP-binding</keyword>
<evidence type="ECO:0000313" key="7">
    <source>
        <dbReference type="EMBL" id="KAJ8981407.1"/>
    </source>
</evidence>
<dbReference type="SMART" id="SM00242">
    <property type="entry name" value="MYSc"/>
    <property type="match status" value="1"/>
</dbReference>
<keyword evidence="4" id="KW-0505">Motor protein</keyword>
<accession>A0ABQ9JUK5</accession>
<gene>
    <name evidence="7" type="ORF">NQ317_010345</name>
</gene>
<dbReference type="InterPro" id="IPR027417">
    <property type="entry name" value="P-loop_NTPase"/>
</dbReference>
<evidence type="ECO:0000256" key="5">
    <source>
        <dbReference type="PROSITE-ProRule" id="PRU00782"/>
    </source>
</evidence>
<dbReference type="PANTHER" id="PTHR46049:SF10">
    <property type="entry name" value="MYOSIN VIIA"/>
    <property type="match status" value="1"/>
</dbReference>
<organism evidence="7 8">
    <name type="scientific">Molorchus minor</name>
    <dbReference type="NCBI Taxonomy" id="1323400"/>
    <lineage>
        <taxon>Eukaryota</taxon>
        <taxon>Metazoa</taxon>
        <taxon>Ecdysozoa</taxon>
        <taxon>Arthropoda</taxon>
        <taxon>Hexapoda</taxon>
        <taxon>Insecta</taxon>
        <taxon>Pterygota</taxon>
        <taxon>Neoptera</taxon>
        <taxon>Endopterygota</taxon>
        <taxon>Coleoptera</taxon>
        <taxon>Polyphaga</taxon>
        <taxon>Cucujiformia</taxon>
        <taxon>Chrysomeloidea</taxon>
        <taxon>Cerambycidae</taxon>
        <taxon>Lamiinae</taxon>
        <taxon>Monochamini</taxon>
        <taxon>Molorchus</taxon>
    </lineage>
</organism>
<dbReference type="Gene3D" id="3.40.850.10">
    <property type="entry name" value="Kinesin motor domain"/>
    <property type="match status" value="1"/>
</dbReference>
<proteinExistence type="inferred from homology"/>
<comment type="caution">
    <text evidence="5">Lacks conserved residue(s) required for the propagation of feature annotation.</text>
</comment>
<keyword evidence="3 5" id="KW-0518">Myosin</keyword>
<evidence type="ECO:0000313" key="8">
    <source>
        <dbReference type="Proteomes" id="UP001162164"/>
    </source>
</evidence>
<dbReference type="EMBL" id="JAPWTJ010000184">
    <property type="protein sequence ID" value="KAJ8981407.1"/>
    <property type="molecule type" value="Genomic_DNA"/>
</dbReference>
<dbReference type="PANTHER" id="PTHR46049">
    <property type="entry name" value="AGAP003327-PA"/>
    <property type="match status" value="1"/>
</dbReference>
<dbReference type="InterPro" id="IPR051724">
    <property type="entry name" value="Actin_motor_Myosin"/>
</dbReference>
<reference evidence="7" key="1">
    <citation type="journal article" date="2023" name="Insect Mol. Biol.">
        <title>Genome sequencing provides insights into the evolution of gene families encoding plant cell wall-degrading enzymes in longhorned beetles.</title>
        <authorList>
            <person name="Shin N.R."/>
            <person name="Okamura Y."/>
            <person name="Kirsch R."/>
            <person name="Pauchet Y."/>
        </authorList>
    </citation>
    <scope>NUCLEOTIDE SEQUENCE</scope>
    <source>
        <strain evidence="7">MMC_N1</strain>
    </source>
</reference>
<evidence type="ECO:0000256" key="1">
    <source>
        <dbReference type="ARBA" id="ARBA00022741"/>
    </source>
</evidence>
<evidence type="ECO:0000256" key="3">
    <source>
        <dbReference type="ARBA" id="ARBA00023123"/>
    </source>
</evidence>
<dbReference type="Pfam" id="PF00063">
    <property type="entry name" value="Myosin_head"/>
    <property type="match status" value="1"/>
</dbReference>
<dbReference type="Gene3D" id="1.20.58.530">
    <property type="match status" value="1"/>
</dbReference>
<sequence>MLYQLCINYANENLQQFFVNHIFKLEQDYYTKEGISWSNICFIDNQDILDMLGAKPLNVFSLIDEESKFPKGTDFSLLSKLHNQHYRKVYYLKPKSDMTPSFGIQHFAGEVFYDVPGFLEKNRDSFSQDLRNLVLNSQNDTLKSIFKYNSQETMSMKTITLSSQFRSSLELLMKTLNVCHPFFVRCIKPNDEKKPQVFDRVLCTRQLRYSGMMETTKIRQAGYPIRYTYKEFVDRFRHLEKNIPPSSKGDCKKFYCKKYVPPYSKKKNINLVTQNFS</sequence>
<evidence type="ECO:0000259" key="6">
    <source>
        <dbReference type="PROSITE" id="PS51456"/>
    </source>
</evidence>
<protein>
    <recommendedName>
        <fullName evidence="6">Myosin motor domain-containing protein</fullName>
    </recommendedName>
</protein>
<dbReference type="InterPro" id="IPR036961">
    <property type="entry name" value="Kinesin_motor_dom_sf"/>
</dbReference>
<name>A0ABQ9JUK5_9CUCU</name>